<dbReference type="EMBL" id="CAMPGE010005300">
    <property type="protein sequence ID" value="CAI2364152.1"/>
    <property type="molecule type" value="Genomic_DNA"/>
</dbReference>
<dbReference type="Proteomes" id="UP001295684">
    <property type="component" value="Unassembled WGS sequence"/>
</dbReference>
<evidence type="ECO:0000313" key="2">
    <source>
        <dbReference type="Proteomes" id="UP001295684"/>
    </source>
</evidence>
<organism evidence="1 2">
    <name type="scientific">Euplotes crassus</name>
    <dbReference type="NCBI Taxonomy" id="5936"/>
    <lineage>
        <taxon>Eukaryota</taxon>
        <taxon>Sar</taxon>
        <taxon>Alveolata</taxon>
        <taxon>Ciliophora</taxon>
        <taxon>Intramacronucleata</taxon>
        <taxon>Spirotrichea</taxon>
        <taxon>Hypotrichia</taxon>
        <taxon>Euplotida</taxon>
        <taxon>Euplotidae</taxon>
        <taxon>Moneuplotes</taxon>
    </lineage>
</organism>
<dbReference type="AlphaFoldDB" id="A0AAD1U8C2"/>
<keyword evidence="2" id="KW-1185">Reference proteome</keyword>
<name>A0AAD1U8C2_EUPCR</name>
<sequence>MSVKNRKTNSNFKNASAFNNTLASNNPFMMTIKKDRSISQRKSMGKLPPEVYKFGKVMNNNYKAGVSKDFPFHTPYTEFNNLTKQIFDLDKPEYISRINMKKNSNNKTMLPKARRSVGKIPKGNISQEEAIFPRKSCMFNRKESYDAIKIRRENNKKIFNMQLKQGMPKELQQKISFMTRVGSVKMNKVFKTLSPDARRELRKESKYLPFSQYYGDAEFMTKMMQRYGTKSAISDYYDTFNQKNNPIKAPRSISVEKITSESKKPPTPTSICRMSSTIDNRKITSIEIDSLREDMNNSLKLKSNPAKKAVVNKKMKDIRQKIEDSFKTTKMSSSTADTKYSSVFSKLKKENNKRVPLDTIFSDSRKGKSTKRSQHDFTCDLEKKRSKAIYSNRSLLNNIEKGVFDFYWNMKSIRQGSAAKVQQWMEKQRVKMSGKSTRL</sequence>
<evidence type="ECO:0000313" key="1">
    <source>
        <dbReference type="EMBL" id="CAI2364152.1"/>
    </source>
</evidence>
<reference evidence="1" key="1">
    <citation type="submission" date="2023-07" db="EMBL/GenBank/DDBJ databases">
        <authorList>
            <consortium name="AG Swart"/>
            <person name="Singh M."/>
            <person name="Singh A."/>
            <person name="Seah K."/>
            <person name="Emmerich C."/>
        </authorList>
    </citation>
    <scope>NUCLEOTIDE SEQUENCE</scope>
    <source>
        <strain evidence="1">DP1</strain>
    </source>
</reference>
<proteinExistence type="predicted"/>
<protein>
    <submittedName>
        <fullName evidence="1">Uncharacterized protein</fullName>
    </submittedName>
</protein>
<accession>A0AAD1U8C2</accession>
<comment type="caution">
    <text evidence="1">The sequence shown here is derived from an EMBL/GenBank/DDBJ whole genome shotgun (WGS) entry which is preliminary data.</text>
</comment>
<gene>
    <name evidence="1" type="ORF">ECRASSUSDP1_LOCUS5494</name>
</gene>